<dbReference type="PANTHER" id="PTHR10292">
    <property type="entry name" value="CLATHRIN HEAVY CHAIN RELATED"/>
    <property type="match status" value="1"/>
</dbReference>
<accession>A0A443R127</accession>
<evidence type="ECO:0000313" key="2">
    <source>
        <dbReference type="Proteomes" id="UP000285301"/>
    </source>
</evidence>
<dbReference type="GO" id="GO:0005198">
    <property type="term" value="F:structural molecule activity"/>
    <property type="evidence" value="ECO:0007669"/>
    <property type="project" value="InterPro"/>
</dbReference>
<dbReference type="OrthoDB" id="2113814at2759"/>
<dbReference type="PANTHER" id="PTHR10292:SF1">
    <property type="entry name" value="CLATHRIN HEAVY CHAIN"/>
    <property type="match status" value="1"/>
</dbReference>
<dbReference type="GO" id="GO:0030132">
    <property type="term" value="C:clathrin coat of coated pit"/>
    <property type="evidence" value="ECO:0007669"/>
    <property type="project" value="InterPro"/>
</dbReference>
<reference evidence="1 2" key="1">
    <citation type="journal article" date="2018" name="Gigascience">
        <title>Genomes of trombidid mites reveal novel predicted allergens and laterally-transferred genes associated with secondary metabolism.</title>
        <authorList>
            <person name="Dong X."/>
            <person name="Chaisiri K."/>
            <person name="Xia D."/>
            <person name="Armstrong S.D."/>
            <person name="Fang Y."/>
            <person name="Donnelly M.J."/>
            <person name="Kadowaki T."/>
            <person name="McGarry J.W."/>
            <person name="Darby A.C."/>
            <person name="Makepeace B.L."/>
        </authorList>
    </citation>
    <scope>NUCLEOTIDE SEQUENCE [LARGE SCALE GENOMIC DNA]</scope>
    <source>
        <strain evidence="1">UoL-WK</strain>
    </source>
</reference>
<organism evidence="1 2">
    <name type="scientific">Dinothrombium tinctorium</name>
    <dbReference type="NCBI Taxonomy" id="1965070"/>
    <lineage>
        <taxon>Eukaryota</taxon>
        <taxon>Metazoa</taxon>
        <taxon>Ecdysozoa</taxon>
        <taxon>Arthropoda</taxon>
        <taxon>Chelicerata</taxon>
        <taxon>Arachnida</taxon>
        <taxon>Acari</taxon>
        <taxon>Acariformes</taxon>
        <taxon>Trombidiformes</taxon>
        <taxon>Prostigmata</taxon>
        <taxon>Anystina</taxon>
        <taxon>Parasitengona</taxon>
        <taxon>Trombidioidea</taxon>
        <taxon>Trombidiidae</taxon>
        <taxon>Dinothrombium</taxon>
    </lineage>
</organism>
<dbReference type="GO" id="GO:0032051">
    <property type="term" value="F:clathrin light chain binding"/>
    <property type="evidence" value="ECO:0007669"/>
    <property type="project" value="TreeGrafter"/>
</dbReference>
<gene>
    <name evidence="1" type="ORF">B4U79_17735</name>
</gene>
<dbReference type="EMBL" id="NCKU01002719">
    <property type="protein sequence ID" value="RWS08938.1"/>
    <property type="molecule type" value="Genomic_DNA"/>
</dbReference>
<comment type="caution">
    <text evidence="1">The sequence shown here is derived from an EMBL/GenBank/DDBJ whole genome shotgun (WGS) entry which is preliminary data.</text>
</comment>
<protein>
    <submittedName>
        <fullName evidence="1">Clathrin heavy chain 1-like protein</fullName>
    </submittedName>
</protein>
<dbReference type="GO" id="GO:0030130">
    <property type="term" value="C:clathrin coat of trans-Golgi network vesicle"/>
    <property type="evidence" value="ECO:0007669"/>
    <property type="project" value="InterPro"/>
</dbReference>
<evidence type="ECO:0000313" key="1">
    <source>
        <dbReference type="EMBL" id="RWS08938.1"/>
    </source>
</evidence>
<sequence length="375" mass="43171">MSSDTWICIRRNHTKSLCTIDREHSSERTDIPHLVNGDNSTNRNHEPYTNLHTSILTFLNPYDNHIISFESDFINSTQVNPTKPIVAISTMFNELYITRLNSNKCISRIELPSETKFWTWINSSSIAIITSSCVYHWNYNTETHCSKVIFDCDERLFKCQITNYEVDENEKWCALSGLYVSEETGLISGIVQIYAIDQRSYHCIEAHCVKFAKYKFSENYNESTILLAAKRVSSKFVKVYFVDLTPLRTSYTNTKTELIPWSDEFDGKYDFPISIVCNTELGFVLVFSKYGFLTVCDLETGSCLIDKFRICSDIIFRATLDRETQGAIALARNGQVLSIDLHVEKLINHLDNVTKNSIAKRLQTVNEVEEEITRL</sequence>
<dbReference type="AlphaFoldDB" id="A0A443R127"/>
<dbReference type="GO" id="GO:0006898">
    <property type="term" value="P:receptor-mediated endocytosis"/>
    <property type="evidence" value="ECO:0007669"/>
    <property type="project" value="TreeGrafter"/>
</dbReference>
<proteinExistence type="predicted"/>
<dbReference type="SUPFAM" id="SSF50989">
    <property type="entry name" value="Clathrin heavy-chain terminal domain"/>
    <property type="match status" value="1"/>
</dbReference>
<dbReference type="Gene3D" id="2.130.10.110">
    <property type="entry name" value="Clathrin heavy-chain terminal domain"/>
    <property type="match status" value="1"/>
</dbReference>
<keyword evidence="2" id="KW-1185">Reference proteome</keyword>
<dbReference type="GO" id="GO:0071439">
    <property type="term" value="C:clathrin complex"/>
    <property type="evidence" value="ECO:0007669"/>
    <property type="project" value="TreeGrafter"/>
</dbReference>
<dbReference type="STRING" id="1965070.A0A443R127"/>
<dbReference type="Proteomes" id="UP000285301">
    <property type="component" value="Unassembled WGS sequence"/>
</dbReference>
<dbReference type="InterPro" id="IPR016025">
    <property type="entry name" value="Clathrin_H-chain_N"/>
</dbReference>
<dbReference type="GO" id="GO:0006886">
    <property type="term" value="P:intracellular protein transport"/>
    <property type="evidence" value="ECO:0007669"/>
    <property type="project" value="InterPro"/>
</dbReference>
<name>A0A443R127_9ACAR</name>